<name>A0A0G4PDY7_PENC3</name>
<gene>
    <name evidence="1" type="ORF">PCAMFM013_S012g000158</name>
</gene>
<dbReference type="EMBL" id="HG793145">
    <property type="protein sequence ID" value="CRL24548.1"/>
    <property type="molecule type" value="Genomic_DNA"/>
</dbReference>
<sequence>MAPGDIIRWVESPHRLVGQLAISAATMRGNEGQQNKLDVVYLVPMRGVLFSI</sequence>
<evidence type="ECO:0000313" key="1">
    <source>
        <dbReference type="EMBL" id="CRL24548.1"/>
    </source>
</evidence>
<dbReference type="Proteomes" id="UP000053732">
    <property type="component" value="Unassembled WGS sequence"/>
</dbReference>
<protein>
    <submittedName>
        <fullName evidence="1">Str. FM013</fullName>
    </submittedName>
</protein>
<organism evidence="1 2">
    <name type="scientific">Penicillium camemberti (strain FM 013)</name>
    <dbReference type="NCBI Taxonomy" id="1429867"/>
    <lineage>
        <taxon>Eukaryota</taxon>
        <taxon>Fungi</taxon>
        <taxon>Dikarya</taxon>
        <taxon>Ascomycota</taxon>
        <taxon>Pezizomycotina</taxon>
        <taxon>Eurotiomycetes</taxon>
        <taxon>Eurotiomycetidae</taxon>
        <taxon>Eurotiales</taxon>
        <taxon>Aspergillaceae</taxon>
        <taxon>Penicillium</taxon>
    </lineage>
</organism>
<keyword evidence="2" id="KW-1185">Reference proteome</keyword>
<evidence type="ECO:0000313" key="2">
    <source>
        <dbReference type="Proteomes" id="UP000053732"/>
    </source>
</evidence>
<accession>A0A0G4PDY7</accession>
<proteinExistence type="predicted"/>
<reference evidence="1 2" key="1">
    <citation type="journal article" date="2014" name="Nat. Commun.">
        <title>Multiple recent horizontal transfers of a large genomic region in cheese making fungi.</title>
        <authorList>
            <person name="Cheeseman K."/>
            <person name="Ropars J."/>
            <person name="Renault P."/>
            <person name="Dupont J."/>
            <person name="Gouzy J."/>
            <person name="Branca A."/>
            <person name="Abraham A.L."/>
            <person name="Ceppi M."/>
            <person name="Conseiller E."/>
            <person name="Debuchy R."/>
            <person name="Malagnac F."/>
            <person name="Goarin A."/>
            <person name="Silar P."/>
            <person name="Lacoste S."/>
            <person name="Sallet E."/>
            <person name="Bensimon A."/>
            <person name="Giraud T."/>
            <person name="Brygoo Y."/>
        </authorList>
    </citation>
    <scope>NUCLEOTIDE SEQUENCE [LARGE SCALE GENOMIC DNA]</scope>
    <source>
        <strain evidence="2">FM 013</strain>
    </source>
</reference>
<dbReference type="AlphaFoldDB" id="A0A0G4PDY7"/>